<organism evidence="1 2">
    <name type="scientific">Batrachochytrium dendrobatidis (strain JAM81 / FGSC 10211)</name>
    <name type="common">Frog chytrid fungus</name>
    <dbReference type="NCBI Taxonomy" id="684364"/>
    <lineage>
        <taxon>Eukaryota</taxon>
        <taxon>Fungi</taxon>
        <taxon>Fungi incertae sedis</taxon>
        <taxon>Chytridiomycota</taxon>
        <taxon>Chytridiomycota incertae sedis</taxon>
        <taxon>Chytridiomycetes</taxon>
        <taxon>Rhizophydiales</taxon>
        <taxon>Rhizophydiales incertae sedis</taxon>
        <taxon>Batrachochytrium</taxon>
    </lineage>
</organism>
<evidence type="ECO:0000313" key="1">
    <source>
        <dbReference type="EMBL" id="EGF78035.1"/>
    </source>
</evidence>
<evidence type="ECO:0000313" key="2">
    <source>
        <dbReference type="Proteomes" id="UP000007241"/>
    </source>
</evidence>
<dbReference type="GeneID" id="18239265"/>
<dbReference type="HOGENOM" id="CLU_329811_0_0_1"/>
<dbReference type="OrthoDB" id="10587964at2759"/>
<proteinExistence type="predicted"/>
<dbReference type="InParanoid" id="F4PAB3"/>
<dbReference type="EMBL" id="GL882890">
    <property type="protein sequence ID" value="EGF78035.1"/>
    <property type="molecule type" value="Genomic_DNA"/>
</dbReference>
<accession>F4PAB3</accession>
<protein>
    <submittedName>
        <fullName evidence="1">Uncharacterized protein</fullName>
    </submittedName>
</protein>
<name>F4PAB3_BATDJ</name>
<reference evidence="1 2" key="1">
    <citation type="submission" date="2009-12" db="EMBL/GenBank/DDBJ databases">
        <title>The draft genome of Batrachochytrium dendrobatidis.</title>
        <authorList>
            <consortium name="US DOE Joint Genome Institute (JGI-PGF)"/>
            <person name="Kuo A."/>
            <person name="Salamov A."/>
            <person name="Schmutz J."/>
            <person name="Lucas S."/>
            <person name="Pitluck S."/>
            <person name="Rosenblum E."/>
            <person name="Stajich J."/>
            <person name="Eisen M."/>
            <person name="Grigoriev I.V."/>
        </authorList>
    </citation>
    <scope>NUCLEOTIDE SEQUENCE [LARGE SCALE GENOMIC DNA]</scope>
    <source>
        <strain evidence="2">JAM81 / FGSC 10211</strain>
    </source>
</reference>
<keyword evidence="2" id="KW-1185">Reference proteome</keyword>
<dbReference type="RefSeq" id="XP_006681414.1">
    <property type="nucleotide sequence ID" value="XM_006681351.1"/>
</dbReference>
<dbReference type="Proteomes" id="UP000007241">
    <property type="component" value="Unassembled WGS sequence"/>
</dbReference>
<dbReference type="AlphaFoldDB" id="F4PAB3"/>
<sequence>MTINTTTDPIHDDIHSNDSFSCISTAQALYQTAASQISTVSTPETLYNLLEKIHSLVTGIQRNGLAIESMVDASALETIALLSLAKSESNHLIYLSEFKCINLLFKSVFHVLESTKKLIRTSNTKPTTEHAKARNNPCITDEHMGQLQKIYSSASIAAENLMASVGESANSINLSAKEWPAILMLMLQFVEFAHVEHDFALLNHGWKHIGILLAANTQLMPNEALGVICMEHLDTATRRLTLLPLLSNDHHTCPEKSLSALCSLVTQCTLDGMRGPDSVLLQSVYTTLQFYIHSVNQYNESHNPQSDQNNLDTLVDAYDKTNTVQHSVSAGTYYAVKALLCTCTLPMTINSRRSLPWMNRIEQIFHALESSDSRLLVLPIHEAQPMYTDILVSFCVFSHGLDRVSEWPQFEHIFWRIFFNCTQSTTWLLITEFFGHVSRNTKSTKDGYTFAKTMVSALIPRLASTSPLFPRMTRLACLLGLDSSAIVLKSNPFLSPKTLMPDSSALLLSISTNADLVKCLCQFELIQPFSTTQQYQLGVNDQNMASLINLLYCIWTRLCHCLDTESDVSYAVVEFQRLALVAVPLARIIEWDFLKTLSHQFPLSCKSFKQVFGADNETFKNVISKPLLLYIEGASGALEHSKSMNNPGEAFCLTIKACIALTDLACSISAKFDTSQAYRILCSFDVWMETDVSDSTLVFHVLRFIRLTATHRFNSLVEVSRILDRIMQSKNSDWVTIHTATQTAIAFASVSPIGAPKLSAVSRSLVQELLSRSAVKPKSMRLASTVAADTLLTIKGYNLKSHLIGPITLSTGSVSTLASDRLSSHSNSNLMEVLSALDKCLQSKPKSRLNRIERQSLQQMADQLRLYFTD</sequence>
<gene>
    <name evidence="1" type="ORF">BATDEDRAFT_27235</name>
</gene>